<evidence type="ECO:0000256" key="7">
    <source>
        <dbReference type="SAM" id="MobiDB-lite"/>
    </source>
</evidence>
<evidence type="ECO:0008006" key="13">
    <source>
        <dbReference type="Google" id="ProtNLM"/>
    </source>
</evidence>
<dbReference type="Pfam" id="PF23782">
    <property type="entry name" value="Tsg_N"/>
    <property type="match status" value="1"/>
</dbReference>
<keyword evidence="6" id="KW-0325">Glycoprotein</keyword>
<name>A0AAD9NXC5_RIDPI</name>
<dbReference type="PROSITE" id="PS51257">
    <property type="entry name" value="PROKAR_LIPOPROTEIN"/>
    <property type="match status" value="1"/>
</dbReference>
<evidence type="ECO:0000256" key="6">
    <source>
        <dbReference type="ARBA" id="ARBA00023180"/>
    </source>
</evidence>
<evidence type="ECO:0000313" key="12">
    <source>
        <dbReference type="Proteomes" id="UP001209878"/>
    </source>
</evidence>
<dbReference type="InterPro" id="IPR057635">
    <property type="entry name" value="Tsg_N"/>
</dbReference>
<dbReference type="EMBL" id="JAODUO010000277">
    <property type="protein sequence ID" value="KAK2184208.1"/>
    <property type="molecule type" value="Genomic_DNA"/>
</dbReference>
<comment type="caution">
    <text evidence="11">The sequence shown here is derived from an EMBL/GenBank/DDBJ whole genome shotgun (WGS) entry which is preliminary data.</text>
</comment>
<dbReference type="AlphaFoldDB" id="A0AAD9NXC5"/>
<keyword evidence="12" id="KW-1185">Reference proteome</keyword>
<evidence type="ECO:0000256" key="5">
    <source>
        <dbReference type="ARBA" id="ARBA00022729"/>
    </source>
</evidence>
<feature type="compositionally biased region" description="Acidic residues" evidence="7">
    <location>
        <begin position="252"/>
        <end position="271"/>
    </location>
</feature>
<feature type="compositionally biased region" description="Acidic residues" evidence="7">
    <location>
        <begin position="235"/>
        <end position="244"/>
    </location>
</feature>
<evidence type="ECO:0000256" key="1">
    <source>
        <dbReference type="ARBA" id="ARBA00004613"/>
    </source>
</evidence>
<evidence type="ECO:0000256" key="4">
    <source>
        <dbReference type="ARBA" id="ARBA00022525"/>
    </source>
</evidence>
<reference evidence="11" key="1">
    <citation type="journal article" date="2023" name="Mol. Biol. Evol.">
        <title>Third-Generation Sequencing Reveals the Adaptive Role of the Epigenome in Three Deep-Sea Polychaetes.</title>
        <authorList>
            <person name="Perez M."/>
            <person name="Aroh O."/>
            <person name="Sun Y."/>
            <person name="Lan Y."/>
            <person name="Juniper S.K."/>
            <person name="Young C.R."/>
            <person name="Angers B."/>
            <person name="Qian P.Y."/>
        </authorList>
    </citation>
    <scope>NUCLEOTIDE SEQUENCE</scope>
    <source>
        <strain evidence="11">R07B-5</strain>
    </source>
</reference>
<keyword evidence="4" id="KW-0964">Secreted</keyword>
<dbReference type="Pfam" id="PF04668">
    <property type="entry name" value="Tsg"/>
    <property type="match status" value="1"/>
</dbReference>
<dbReference type="Proteomes" id="UP001209878">
    <property type="component" value="Unassembled WGS sequence"/>
</dbReference>
<evidence type="ECO:0000259" key="10">
    <source>
        <dbReference type="Pfam" id="PF23782"/>
    </source>
</evidence>
<feature type="region of interest" description="Disordered" evidence="7">
    <location>
        <begin position="234"/>
        <end position="271"/>
    </location>
</feature>
<sequence>MWRSSQALVSAACVVVFLCVLSACVPSTQACNEAVCASLVSKCMLLKSCECNLMDKKNCTCCRDCHRCLAKLYTECCSCVGMCPENNLKDNTYRTSSVEELSDPIPELFNVLTEEEDPYLRWTTYTYPAHLDLLYFKPRGADLNLPTDMGSTEGHRMRHNGHHVIVDSTSNSMNCSVAYMTHCMSLDKCRMSCKSMGAARYRWFHEYGCCECIGSTCLDFGKGEALCLKCSATSVDDEDDEEADTNTHTEEDGNDGEDDDDEEIEVEDNGT</sequence>
<evidence type="ECO:0000256" key="8">
    <source>
        <dbReference type="SAM" id="SignalP"/>
    </source>
</evidence>
<evidence type="ECO:0000256" key="3">
    <source>
        <dbReference type="ARBA" id="ARBA00022473"/>
    </source>
</evidence>
<protein>
    <recommendedName>
        <fullName evidence="13">Twisted gastrulation</fullName>
    </recommendedName>
</protein>
<accession>A0AAD9NXC5</accession>
<evidence type="ECO:0000259" key="9">
    <source>
        <dbReference type="Pfam" id="PF04668"/>
    </source>
</evidence>
<keyword evidence="3" id="KW-0217">Developmental protein</keyword>
<evidence type="ECO:0000256" key="2">
    <source>
        <dbReference type="ARBA" id="ARBA00010047"/>
    </source>
</evidence>
<dbReference type="GO" id="GO:0030510">
    <property type="term" value="P:regulation of BMP signaling pathway"/>
    <property type="evidence" value="ECO:0007669"/>
    <property type="project" value="TreeGrafter"/>
</dbReference>
<comment type="similarity">
    <text evidence="2">Belongs to the twisted gastrulation protein family.</text>
</comment>
<feature type="chain" id="PRO_5041972208" description="Twisted gastrulation" evidence="8">
    <location>
        <begin position="31"/>
        <end position="271"/>
    </location>
</feature>
<dbReference type="PANTHER" id="PTHR12312:SF16">
    <property type="entry name" value="TWISTED GASTRULATION PROTEIN HOMOLOG 1-A-RELATED"/>
    <property type="match status" value="1"/>
</dbReference>
<dbReference type="InterPro" id="IPR006761">
    <property type="entry name" value="Tsg"/>
</dbReference>
<feature type="domain" description="Tsg N-terminal" evidence="10">
    <location>
        <begin position="30"/>
        <end position="88"/>
    </location>
</feature>
<dbReference type="GO" id="GO:0005615">
    <property type="term" value="C:extracellular space"/>
    <property type="evidence" value="ECO:0007669"/>
    <property type="project" value="TreeGrafter"/>
</dbReference>
<evidence type="ECO:0000313" key="11">
    <source>
        <dbReference type="EMBL" id="KAK2184208.1"/>
    </source>
</evidence>
<organism evidence="11 12">
    <name type="scientific">Ridgeia piscesae</name>
    <name type="common">Tubeworm</name>
    <dbReference type="NCBI Taxonomy" id="27915"/>
    <lineage>
        <taxon>Eukaryota</taxon>
        <taxon>Metazoa</taxon>
        <taxon>Spiralia</taxon>
        <taxon>Lophotrochozoa</taxon>
        <taxon>Annelida</taxon>
        <taxon>Polychaeta</taxon>
        <taxon>Sedentaria</taxon>
        <taxon>Canalipalpata</taxon>
        <taxon>Sabellida</taxon>
        <taxon>Siboglinidae</taxon>
        <taxon>Ridgeia</taxon>
    </lineage>
</organism>
<feature type="signal peptide" evidence="8">
    <location>
        <begin position="1"/>
        <end position="30"/>
    </location>
</feature>
<keyword evidence="5 8" id="KW-0732">Signal</keyword>
<proteinExistence type="inferred from homology"/>
<gene>
    <name evidence="11" type="ORF">NP493_278g03096</name>
</gene>
<comment type="subcellular location">
    <subcellularLocation>
        <location evidence="1">Secreted</location>
    </subcellularLocation>
</comment>
<dbReference type="InterPro" id="IPR057726">
    <property type="entry name" value="Tsg_C"/>
</dbReference>
<dbReference type="PANTHER" id="PTHR12312">
    <property type="entry name" value="TWISTED GASTRULATION PROTEIN HOMOLOG 1-A-RELATED"/>
    <property type="match status" value="1"/>
</dbReference>
<feature type="domain" description="Tsg C-terminal" evidence="9">
    <location>
        <begin position="94"/>
        <end position="230"/>
    </location>
</feature>